<evidence type="ECO:0000256" key="4">
    <source>
        <dbReference type="SAM" id="SignalP"/>
    </source>
</evidence>
<dbReference type="InterPro" id="IPR013783">
    <property type="entry name" value="Ig-like_fold"/>
</dbReference>
<accession>A0A0D7BQ16</accession>
<dbReference type="OrthoDB" id="2019572at2759"/>
<dbReference type="Gene3D" id="2.130.10.80">
    <property type="entry name" value="Galactose oxidase/kelch, beta-propeller"/>
    <property type="match status" value="1"/>
</dbReference>
<dbReference type="STRING" id="1314674.A0A0D7BQ16"/>
<feature type="compositionally biased region" description="Low complexity" evidence="2">
    <location>
        <begin position="623"/>
        <end position="637"/>
    </location>
</feature>
<dbReference type="InterPro" id="IPR009880">
    <property type="entry name" value="Glyoxal_oxidase_N"/>
</dbReference>
<dbReference type="InterPro" id="IPR011043">
    <property type="entry name" value="Gal_Oxase/kelch_b-propeller"/>
</dbReference>
<keyword evidence="3" id="KW-1133">Transmembrane helix</keyword>
<evidence type="ECO:0000313" key="7">
    <source>
        <dbReference type="EMBL" id="KIY72532.1"/>
    </source>
</evidence>
<proteinExistence type="predicted"/>
<dbReference type="InterPro" id="IPR015202">
    <property type="entry name" value="GO-like_E_set"/>
</dbReference>
<feature type="compositionally biased region" description="Polar residues" evidence="2">
    <location>
        <begin position="600"/>
        <end position="612"/>
    </location>
</feature>
<dbReference type="Pfam" id="PF07250">
    <property type="entry name" value="Glyoxal_oxid_N"/>
    <property type="match status" value="1"/>
</dbReference>
<reference evidence="7 8" key="1">
    <citation type="journal article" date="2015" name="Fungal Genet. Biol.">
        <title>Evolution of novel wood decay mechanisms in Agaricales revealed by the genome sequences of Fistulina hepatica and Cylindrobasidium torrendii.</title>
        <authorList>
            <person name="Floudas D."/>
            <person name="Held B.W."/>
            <person name="Riley R."/>
            <person name="Nagy L.G."/>
            <person name="Koehler G."/>
            <person name="Ransdell A.S."/>
            <person name="Younus H."/>
            <person name="Chow J."/>
            <person name="Chiniquy J."/>
            <person name="Lipzen A."/>
            <person name="Tritt A."/>
            <person name="Sun H."/>
            <person name="Haridas S."/>
            <person name="LaButti K."/>
            <person name="Ohm R.A."/>
            <person name="Kues U."/>
            <person name="Blanchette R.A."/>
            <person name="Grigoriev I.V."/>
            <person name="Minto R.E."/>
            <person name="Hibbett D.S."/>
        </authorList>
    </citation>
    <scope>NUCLEOTIDE SEQUENCE [LARGE SCALE GENOMIC DNA]</scope>
    <source>
        <strain evidence="7 8">FP15055 ss-10</strain>
    </source>
</reference>
<feature type="domain" description="Glyoxal oxidase N-terminal" evidence="5">
    <location>
        <begin position="211"/>
        <end position="486"/>
    </location>
</feature>
<name>A0A0D7BQ16_9AGAR</name>
<dbReference type="SUPFAM" id="SSF50965">
    <property type="entry name" value="Galactose oxidase, central domain"/>
    <property type="match status" value="1"/>
</dbReference>
<dbReference type="PANTHER" id="PTHR32208:SF21">
    <property type="entry name" value="LOW QUALITY PROTEIN: ALDEHYDE OXIDASE GLOX-LIKE"/>
    <property type="match status" value="1"/>
</dbReference>
<dbReference type="Gene3D" id="2.60.40.10">
    <property type="entry name" value="Immunoglobulins"/>
    <property type="match status" value="1"/>
</dbReference>
<feature type="chain" id="PRO_5002317433" evidence="4">
    <location>
        <begin position="22"/>
        <end position="787"/>
    </location>
</feature>
<evidence type="ECO:0000256" key="1">
    <source>
        <dbReference type="ARBA" id="ARBA00022729"/>
    </source>
</evidence>
<dbReference type="SUPFAM" id="SSF81296">
    <property type="entry name" value="E set domains"/>
    <property type="match status" value="1"/>
</dbReference>
<evidence type="ECO:0000259" key="6">
    <source>
        <dbReference type="Pfam" id="PF09118"/>
    </source>
</evidence>
<dbReference type="CDD" id="cd02851">
    <property type="entry name" value="E_set_GO_C"/>
    <property type="match status" value="1"/>
</dbReference>
<evidence type="ECO:0000313" key="8">
    <source>
        <dbReference type="Proteomes" id="UP000054007"/>
    </source>
</evidence>
<dbReference type="PANTHER" id="PTHR32208">
    <property type="entry name" value="SECRETED PROTEIN-RELATED"/>
    <property type="match status" value="1"/>
</dbReference>
<keyword evidence="8" id="KW-1185">Reference proteome</keyword>
<keyword evidence="3" id="KW-0472">Membrane</keyword>
<sequence length="787" mass="83852">MISPSLFALAAAAASASTASAQTPNTFSQAGSSLVSAMMMFLGNDDMVYIMDKAEGNEAQVNGHPAWGSVWDIKTHEATVQDIRSNIFCSSGIHLPNGSFVTFGGNGAVTKGGDMGSVLNDGGYSASFDELYQDYDGTKAIRILNPCPAGSDFSSSECGWYDNADVLSMKKQRWYSTAEPDATGRVVIIGGYTSGGYINRNYPNTDPEFEGGAATCTYEFYPPEDGDAPTMQFLIDTSGLNSYPHTFLLASGKMFLQANTSTMIWDIDTNKETRLPEMPGNVVRVYPGSGGTAMLPMTPANNYEQTILFCGGNDMPDYSWGNYSWPYADTFYIPASKDCQRITPEPADGSDPVYVQDEDMLEGRTMGQFIILPTGKLFMVNGGENGTAGYSTMTLETTSYSDMPYGMSLAAQPALTPSIYDPNAEKGKRWSNDGFEAAKFPRLYHSSALLLPDASVLIGGSNPNVDVNLTTYFPTTYDLEIFYPPYFSAKTRPSFSGAPDKLTYGGKYFDLKIAADSYSGSSNDAAKSATCVVIRPGWTTHGMNMGQRFLQLNNTYTVNDDGTIDLHCSQMPPNANLFQPGPAMLFVTVNDIPSNGTHLTVGSGNIETQPTSDVAALPTSKEASSSASGSGTNTGTDSDSDDSGSHTGAIVGGVVGALVVVGIIGAIVGICVARRRRARAQEATSAGYAMRESPSHGAAAGYAAGAAGGAAASRDLRSSDSSAFVPLQNNYNPYQQDGTWSSSQVSLQSPYQDHHFADSRANGMSMDIDPYAAEPMRVGTPTRPQRY</sequence>
<evidence type="ECO:0000259" key="5">
    <source>
        <dbReference type="Pfam" id="PF07250"/>
    </source>
</evidence>
<organism evidence="7 8">
    <name type="scientific">Cylindrobasidium torrendii FP15055 ss-10</name>
    <dbReference type="NCBI Taxonomy" id="1314674"/>
    <lineage>
        <taxon>Eukaryota</taxon>
        <taxon>Fungi</taxon>
        <taxon>Dikarya</taxon>
        <taxon>Basidiomycota</taxon>
        <taxon>Agaricomycotina</taxon>
        <taxon>Agaricomycetes</taxon>
        <taxon>Agaricomycetidae</taxon>
        <taxon>Agaricales</taxon>
        <taxon>Marasmiineae</taxon>
        <taxon>Physalacriaceae</taxon>
        <taxon>Cylindrobasidium</taxon>
    </lineage>
</organism>
<feature type="signal peptide" evidence="4">
    <location>
        <begin position="1"/>
        <end position="21"/>
    </location>
</feature>
<protein>
    <submittedName>
        <fullName evidence="7">Copper radical oxidase</fullName>
    </submittedName>
</protein>
<dbReference type="EMBL" id="KN880442">
    <property type="protein sequence ID" value="KIY72532.1"/>
    <property type="molecule type" value="Genomic_DNA"/>
</dbReference>
<dbReference type="InterPro" id="IPR037293">
    <property type="entry name" value="Gal_Oxidase_central_sf"/>
</dbReference>
<dbReference type="Pfam" id="PF09118">
    <property type="entry name" value="GO-like_E_set"/>
    <property type="match status" value="1"/>
</dbReference>
<dbReference type="Proteomes" id="UP000054007">
    <property type="component" value="Unassembled WGS sequence"/>
</dbReference>
<feature type="transmembrane region" description="Helical" evidence="3">
    <location>
        <begin position="649"/>
        <end position="673"/>
    </location>
</feature>
<feature type="region of interest" description="Disordered" evidence="2">
    <location>
        <begin position="600"/>
        <end position="644"/>
    </location>
</feature>
<evidence type="ECO:0000256" key="2">
    <source>
        <dbReference type="SAM" id="MobiDB-lite"/>
    </source>
</evidence>
<gene>
    <name evidence="7" type="ORF">CYLTODRAFT_343892</name>
</gene>
<evidence type="ECO:0000256" key="3">
    <source>
        <dbReference type="SAM" id="Phobius"/>
    </source>
</evidence>
<keyword evidence="3" id="KW-0812">Transmembrane</keyword>
<dbReference type="InterPro" id="IPR014756">
    <property type="entry name" value="Ig_E-set"/>
</dbReference>
<feature type="domain" description="Galactose oxidase-like Early set" evidence="6">
    <location>
        <begin position="492"/>
        <end position="599"/>
    </location>
</feature>
<dbReference type="AlphaFoldDB" id="A0A0D7BQ16"/>
<keyword evidence="1 4" id="KW-0732">Signal</keyword>